<reference evidence="1 2" key="1">
    <citation type="submission" date="2018-06" db="EMBL/GenBank/DDBJ databases">
        <title>Draft Genome Sequence of a Novel Marine Bacterium Related to the Verrucomicrobia.</title>
        <authorList>
            <person name="Vosseberg J."/>
            <person name="Martijn J."/>
            <person name="Ettema T.J.G."/>
        </authorList>
    </citation>
    <scope>NUCLEOTIDE SEQUENCE [LARGE SCALE GENOMIC DNA]</scope>
    <source>
        <strain evidence="1">TARA_B100001123</strain>
    </source>
</reference>
<accession>A0A2Z4AR79</accession>
<protein>
    <submittedName>
        <fullName evidence="1">Uncharacterized protein</fullName>
    </submittedName>
</protein>
<evidence type="ECO:0000313" key="1">
    <source>
        <dbReference type="EMBL" id="AWT60482.1"/>
    </source>
</evidence>
<evidence type="ECO:0000313" key="2">
    <source>
        <dbReference type="Proteomes" id="UP000247465"/>
    </source>
</evidence>
<sequence length="67" mass="7412">MNKGCLEETQIRCDRGLKRKNGAVVGEVIAVRCCMTFGGSFRIGIRDYPFGSVIITRSEGHFQISTT</sequence>
<dbReference type="AlphaFoldDB" id="A0A2Z4AR79"/>
<dbReference type="EMBL" id="CP029803">
    <property type="protein sequence ID" value="AWT60482.1"/>
    <property type="molecule type" value="Genomic_DNA"/>
</dbReference>
<organism evidence="1 2">
    <name type="scientific">Candidatus Moanibacter tarae</name>
    <dbReference type="NCBI Taxonomy" id="2200854"/>
    <lineage>
        <taxon>Bacteria</taxon>
        <taxon>Pseudomonadati</taxon>
        <taxon>Verrucomicrobiota</taxon>
        <taxon>Opitutia</taxon>
        <taxon>Puniceicoccales</taxon>
        <taxon>Puniceicoccales incertae sedis</taxon>
        <taxon>Candidatus Moanibacter</taxon>
    </lineage>
</organism>
<proteinExistence type="predicted"/>
<dbReference type="KEGG" id="mtar:DF168_01696"/>
<name>A0A2Z4AR79_9BACT</name>
<gene>
    <name evidence="1" type="ORF">DF168_01696</name>
</gene>
<dbReference type="Proteomes" id="UP000247465">
    <property type="component" value="Chromosome"/>
</dbReference>